<organism evidence="2">
    <name type="scientific">termite gut metagenome</name>
    <dbReference type="NCBI Taxonomy" id="433724"/>
    <lineage>
        <taxon>unclassified sequences</taxon>
        <taxon>metagenomes</taxon>
        <taxon>organismal metagenomes</taxon>
    </lineage>
</organism>
<dbReference type="EMBL" id="SNRY01001557">
    <property type="protein sequence ID" value="KAA6330046.1"/>
    <property type="molecule type" value="Genomic_DNA"/>
</dbReference>
<accession>A0A5J4R7R9</accession>
<feature type="domain" description="Tc1-like transposase DDE" evidence="1">
    <location>
        <begin position="155"/>
        <end position="281"/>
    </location>
</feature>
<evidence type="ECO:0000313" key="2">
    <source>
        <dbReference type="EMBL" id="KAA6330046.1"/>
    </source>
</evidence>
<proteinExistence type="predicted"/>
<reference evidence="2" key="1">
    <citation type="submission" date="2019-03" db="EMBL/GenBank/DDBJ databases">
        <title>Single cell metagenomics reveals metabolic interactions within the superorganism composed of flagellate Streblomastix strix and complex community of Bacteroidetes bacteria on its surface.</title>
        <authorList>
            <person name="Treitli S.C."/>
            <person name="Kolisko M."/>
            <person name="Husnik F."/>
            <person name="Keeling P."/>
            <person name="Hampl V."/>
        </authorList>
    </citation>
    <scope>NUCLEOTIDE SEQUENCE</scope>
    <source>
        <strain evidence="2">STM</strain>
    </source>
</reference>
<evidence type="ECO:0000259" key="1">
    <source>
        <dbReference type="Pfam" id="PF13358"/>
    </source>
</evidence>
<dbReference type="Gene3D" id="3.30.420.10">
    <property type="entry name" value="Ribonuclease H-like superfamily/Ribonuclease H"/>
    <property type="match status" value="1"/>
</dbReference>
<gene>
    <name evidence="2" type="ORF">EZS27_021201</name>
</gene>
<name>A0A5J4R7R9_9ZZZZ</name>
<dbReference type="InterPro" id="IPR036397">
    <property type="entry name" value="RNaseH_sf"/>
</dbReference>
<dbReference type="NCBIfam" id="NF033545">
    <property type="entry name" value="transpos_IS630"/>
    <property type="match status" value="1"/>
</dbReference>
<sequence>MPLRIGKSFIETASELSVLLGVSKSKTYRIIQSCNKQGKDWRLAKRWGGRREERSLMSLEQEGKLLKEVETEALSGQILIHKDIKGKIELKLGREVSDDYAWDLLKRHHWKKKIPCGSHPKSGEDARADIKKFKELVATKSAEFSNEEDSRAIKLFFQDEARFGRIDNICSCWVSPKGRAIVGNQLIREYTYAYSTVCPEAGESFSLILPCANEDCMDVFMELVSKAFKGYRIIMVMNGASWHRGDKLKKWENIIPLFQPPYSPQVNPIESLWHHIREKGKFKNTTFHSPKEVENRLVEVINNLDKNTLKSITLFKWIKCAI</sequence>
<comment type="caution">
    <text evidence="2">The sequence shown here is derived from an EMBL/GenBank/DDBJ whole genome shotgun (WGS) entry which is preliminary data.</text>
</comment>
<dbReference type="InterPro" id="IPR038717">
    <property type="entry name" value="Tc1-like_DDE_dom"/>
</dbReference>
<dbReference type="AlphaFoldDB" id="A0A5J4R7R9"/>
<dbReference type="InterPro" id="IPR047655">
    <property type="entry name" value="Transpos_IS630-like"/>
</dbReference>
<dbReference type="GO" id="GO:0003676">
    <property type="term" value="F:nucleic acid binding"/>
    <property type="evidence" value="ECO:0007669"/>
    <property type="project" value="InterPro"/>
</dbReference>
<protein>
    <recommendedName>
        <fullName evidence="1">Tc1-like transposase DDE domain-containing protein</fullName>
    </recommendedName>
</protein>
<dbReference type="Pfam" id="PF13358">
    <property type="entry name" value="DDE_3"/>
    <property type="match status" value="1"/>
</dbReference>